<proteinExistence type="predicted"/>
<organism evidence="1">
    <name type="scientific">marine sediment metagenome</name>
    <dbReference type="NCBI Taxonomy" id="412755"/>
    <lineage>
        <taxon>unclassified sequences</taxon>
        <taxon>metagenomes</taxon>
        <taxon>ecological metagenomes</taxon>
    </lineage>
</organism>
<dbReference type="AlphaFoldDB" id="X0ZF18"/>
<feature type="non-terminal residue" evidence="1">
    <location>
        <position position="33"/>
    </location>
</feature>
<sequence>MNSPYLFIFTLSSQIELIILNIKKVIAYIIEKI</sequence>
<evidence type="ECO:0000313" key="1">
    <source>
        <dbReference type="EMBL" id="GAG56787.1"/>
    </source>
</evidence>
<dbReference type="EMBL" id="BART01008694">
    <property type="protein sequence ID" value="GAG56787.1"/>
    <property type="molecule type" value="Genomic_DNA"/>
</dbReference>
<reference evidence="1" key="1">
    <citation type="journal article" date="2014" name="Front. Microbiol.">
        <title>High frequency of phylogenetically diverse reductive dehalogenase-homologous genes in deep subseafloor sedimentary metagenomes.</title>
        <authorList>
            <person name="Kawai M."/>
            <person name="Futagami T."/>
            <person name="Toyoda A."/>
            <person name="Takaki Y."/>
            <person name="Nishi S."/>
            <person name="Hori S."/>
            <person name="Arai W."/>
            <person name="Tsubouchi T."/>
            <person name="Morono Y."/>
            <person name="Uchiyama I."/>
            <person name="Ito T."/>
            <person name="Fujiyama A."/>
            <person name="Inagaki F."/>
            <person name="Takami H."/>
        </authorList>
    </citation>
    <scope>NUCLEOTIDE SEQUENCE</scope>
    <source>
        <strain evidence="1">Expedition CK06-06</strain>
    </source>
</reference>
<gene>
    <name evidence="1" type="ORF">S01H4_19486</name>
</gene>
<comment type="caution">
    <text evidence="1">The sequence shown here is derived from an EMBL/GenBank/DDBJ whole genome shotgun (WGS) entry which is preliminary data.</text>
</comment>
<protein>
    <submittedName>
        <fullName evidence="1">Uncharacterized protein</fullName>
    </submittedName>
</protein>
<accession>X0ZF18</accession>
<name>X0ZF18_9ZZZZ</name>